<organism evidence="1 2">
    <name type="scientific">Amycolatopsis acidiphila</name>
    <dbReference type="NCBI Taxonomy" id="715473"/>
    <lineage>
        <taxon>Bacteria</taxon>
        <taxon>Bacillati</taxon>
        <taxon>Actinomycetota</taxon>
        <taxon>Actinomycetes</taxon>
        <taxon>Pseudonocardiales</taxon>
        <taxon>Pseudonocardiaceae</taxon>
        <taxon>Amycolatopsis</taxon>
    </lineage>
</organism>
<protein>
    <submittedName>
        <fullName evidence="1">Uncharacterized protein</fullName>
    </submittedName>
</protein>
<gene>
    <name evidence="1" type="ORF">FNH06_18540</name>
</gene>
<comment type="caution">
    <text evidence="1">The sequence shown here is derived from an EMBL/GenBank/DDBJ whole genome shotgun (WGS) entry which is preliminary data.</text>
</comment>
<sequence>MTQLIVVGLLVLACYAIQCLIWPFASCRGCGGSGKHRSPSGRTFRNCSRCSGSGRHLRLGRRLFGGH</sequence>
<dbReference type="AlphaFoldDB" id="A0A558A9U3"/>
<dbReference type="EMBL" id="VJZA01000030">
    <property type="protein sequence ID" value="TVT21025.1"/>
    <property type="molecule type" value="Genomic_DNA"/>
</dbReference>
<dbReference type="RefSeq" id="WP_144640195.1">
    <property type="nucleotide sequence ID" value="NZ_BNAX01000010.1"/>
</dbReference>
<keyword evidence="2" id="KW-1185">Reference proteome</keyword>
<name>A0A558A9U3_9PSEU</name>
<dbReference type="Proteomes" id="UP000318578">
    <property type="component" value="Unassembled WGS sequence"/>
</dbReference>
<reference evidence="1 2" key="1">
    <citation type="submission" date="2019-07" db="EMBL/GenBank/DDBJ databases">
        <title>New species of Amycolatopsis and Streptomyces.</title>
        <authorList>
            <person name="Duangmal K."/>
            <person name="Teo W.F.A."/>
            <person name="Lipun K."/>
        </authorList>
    </citation>
    <scope>NUCLEOTIDE SEQUENCE [LARGE SCALE GENOMIC DNA]</scope>
    <source>
        <strain evidence="1 2">JCM 30562</strain>
    </source>
</reference>
<proteinExistence type="predicted"/>
<evidence type="ECO:0000313" key="2">
    <source>
        <dbReference type="Proteomes" id="UP000318578"/>
    </source>
</evidence>
<accession>A0A558A9U3</accession>
<dbReference type="OrthoDB" id="3482657at2"/>
<evidence type="ECO:0000313" key="1">
    <source>
        <dbReference type="EMBL" id="TVT21025.1"/>
    </source>
</evidence>